<keyword evidence="11" id="KW-0739">Sodium transport</keyword>
<evidence type="ECO:0000313" key="14">
    <source>
        <dbReference type="EMBL" id="MDM5147624.1"/>
    </source>
</evidence>
<keyword evidence="4" id="KW-1003">Cell membrane</keyword>
<keyword evidence="6" id="KW-0769">Symport</keyword>
<dbReference type="EMBL" id="JANQAO010000002">
    <property type="protein sequence ID" value="MDM5147624.1"/>
    <property type="molecule type" value="Genomic_DNA"/>
</dbReference>
<evidence type="ECO:0000256" key="5">
    <source>
        <dbReference type="ARBA" id="ARBA00022692"/>
    </source>
</evidence>
<dbReference type="Gene3D" id="1.20.1730.10">
    <property type="entry name" value="Sodium/glucose cotransporter"/>
    <property type="match status" value="1"/>
</dbReference>
<feature type="transmembrane region" description="Helical" evidence="13">
    <location>
        <begin position="149"/>
        <end position="167"/>
    </location>
</feature>
<evidence type="ECO:0000256" key="4">
    <source>
        <dbReference type="ARBA" id="ARBA00022475"/>
    </source>
</evidence>
<keyword evidence="3" id="KW-0813">Transport</keyword>
<keyword evidence="9" id="KW-0406">Ion transport</keyword>
<evidence type="ECO:0000256" key="10">
    <source>
        <dbReference type="ARBA" id="ARBA00023136"/>
    </source>
</evidence>
<dbReference type="PANTHER" id="PTHR48086">
    <property type="entry name" value="SODIUM/PROLINE SYMPORTER-RELATED"/>
    <property type="match status" value="1"/>
</dbReference>
<comment type="similarity">
    <text evidence="2">Belongs to the sodium:solute symporter (SSF) (TC 2.A.21) family.</text>
</comment>
<protein>
    <submittedName>
        <fullName evidence="14">Na+/proline symporter</fullName>
    </submittedName>
</protein>
<dbReference type="InterPro" id="IPR001734">
    <property type="entry name" value="Na/solute_symporter"/>
</dbReference>
<comment type="catalytic activity">
    <reaction evidence="12">
        <text>L-proline(in) + Na(+)(in) = L-proline(out) + Na(+)(out)</text>
        <dbReference type="Rhea" id="RHEA:28967"/>
        <dbReference type="ChEBI" id="CHEBI:29101"/>
        <dbReference type="ChEBI" id="CHEBI:60039"/>
    </reaction>
</comment>
<keyword evidence="8" id="KW-0915">Sodium</keyword>
<reference evidence="14" key="1">
    <citation type="submission" date="2022-08" db="EMBL/GenBank/DDBJ databases">
        <authorList>
            <person name="Dzunkova M."/>
            <person name="La Clair J."/>
            <person name="Tyml T."/>
            <person name="Doud D."/>
            <person name="Schulz F."/>
            <person name="Piquer S."/>
            <person name="Porcel Sanchis D."/>
            <person name="Osborn A."/>
            <person name="Robinson D."/>
            <person name="Louie K.B."/>
            <person name="Bowen B.P."/>
            <person name="Bowers R."/>
            <person name="Lee J."/>
            <person name="Arnau Llombart V."/>
            <person name="Diaz Villanueva W."/>
            <person name="Gosliner T."/>
            <person name="Northen T."/>
            <person name="Cheng J.-F."/>
            <person name="Burkart M.D."/>
            <person name="Woyke T."/>
        </authorList>
    </citation>
    <scope>NUCLEOTIDE SEQUENCE</scope>
    <source>
        <strain evidence="14">Df01</strain>
    </source>
</reference>
<dbReference type="InterPro" id="IPR050277">
    <property type="entry name" value="Sodium:Solute_Symporter"/>
</dbReference>
<evidence type="ECO:0000256" key="9">
    <source>
        <dbReference type="ARBA" id="ARBA00023065"/>
    </source>
</evidence>
<evidence type="ECO:0000256" key="13">
    <source>
        <dbReference type="SAM" id="Phobius"/>
    </source>
</evidence>
<sequence length="464" mass="49332">MNIGFLATSGLFYMLVVWYVAPRHVSVNQFFTGKSNKKTEPAFLLLAASAAISWIFAKSIVNSAALTHAFGLWGGFGYAIYYLSFIVVAVTIYFLRVHGGYRSLPNFISTRYGALCMKLFIIAIAIRLFNEVWSNTKVVGLFFGDEGGGGYWLAVIIFTLFTAFYTLKSGLRGSLLTDGLQMLLASILLVIVMASILPSFSGGLPAATETQVAGGITFALLALVQITSYGFHDPVLTDRAFVTNPKRMLGAFCLAGLVGGTFIVLFGLTGLYAKTIGHENGNIMASIAGAVSLPLLIVFNVMMLTSAGSTLDSTFSSTAKMTALDFNQQATADQKALSKGRISIVIIALLGNLPLLSLYLGDKVGPAIIAATTISGTMVMGLAPIFLLSFIRRAGVLSFHLSFWAGLALGIWLAVAKASVPAWMIIGSGKYAVHLGVNVWGLALCSLLYVAAAFIVPAKSIAKN</sequence>
<evidence type="ECO:0000256" key="2">
    <source>
        <dbReference type="ARBA" id="ARBA00006434"/>
    </source>
</evidence>
<feature type="transmembrane region" description="Helical" evidence="13">
    <location>
        <begin position="367"/>
        <end position="391"/>
    </location>
</feature>
<feature type="transmembrane region" description="Helical" evidence="13">
    <location>
        <begin position="403"/>
        <end position="426"/>
    </location>
</feature>
<evidence type="ECO:0000256" key="8">
    <source>
        <dbReference type="ARBA" id="ARBA00023053"/>
    </source>
</evidence>
<evidence type="ECO:0000256" key="3">
    <source>
        <dbReference type="ARBA" id="ARBA00022448"/>
    </source>
</evidence>
<feature type="transmembrane region" description="Helical" evidence="13">
    <location>
        <begin position="6"/>
        <end position="21"/>
    </location>
</feature>
<dbReference type="PROSITE" id="PS50283">
    <property type="entry name" value="NA_SOLUT_SYMP_3"/>
    <property type="match status" value="1"/>
</dbReference>
<accession>A0ABT7QLP7</accession>
<feature type="transmembrane region" description="Helical" evidence="13">
    <location>
        <begin position="251"/>
        <end position="271"/>
    </location>
</feature>
<feature type="transmembrane region" description="Helical" evidence="13">
    <location>
        <begin position="179"/>
        <end position="200"/>
    </location>
</feature>
<name>A0ABT7QLP7_9GAMM</name>
<dbReference type="InterPro" id="IPR038377">
    <property type="entry name" value="Na/Glc_symporter_sf"/>
</dbReference>
<comment type="subcellular location">
    <subcellularLocation>
        <location evidence="1">Cell membrane</location>
        <topology evidence="1">Multi-pass membrane protein</topology>
    </subcellularLocation>
</comment>
<keyword evidence="7 13" id="KW-1133">Transmembrane helix</keyword>
<feature type="transmembrane region" description="Helical" evidence="13">
    <location>
        <begin position="342"/>
        <end position="361"/>
    </location>
</feature>
<dbReference type="PANTHER" id="PTHR48086:SF3">
    <property type="entry name" value="SODIUM_PROLINE SYMPORTER"/>
    <property type="match status" value="1"/>
</dbReference>
<reference evidence="14" key="2">
    <citation type="journal article" date="2023" name="Microbiome">
        <title>Synthase-selected sorting approach identifies a beta-lactone synthase in a nudibranch symbiotic bacterium.</title>
        <authorList>
            <person name="Dzunkova M."/>
            <person name="La Clair J.J."/>
            <person name="Tyml T."/>
            <person name="Doud D."/>
            <person name="Schulz F."/>
            <person name="Piquer-Esteban S."/>
            <person name="Porcel Sanchis D."/>
            <person name="Osborn A."/>
            <person name="Robinson D."/>
            <person name="Louie K.B."/>
            <person name="Bowen B.P."/>
            <person name="Bowers R.M."/>
            <person name="Lee J."/>
            <person name="Arnau V."/>
            <person name="Diaz-Villanueva W."/>
            <person name="Stepanauskas R."/>
            <person name="Gosliner T."/>
            <person name="Date S.V."/>
            <person name="Northen T.R."/>
            <person name="Cheng J.F."/>
            <person name="Burkart M.D."/>
            <person name="Woyke T."/>
        </authorList>
    </citation>
    <scope>NUCLEOTIDE SEQUENCE</scope>
    <source>
        <strain evidence="14">Df01</strain>
    </source>
</reference>
<evidence type="ECO:0000256" key="11">
    <source>
        <dbReference type="ARBA" id="ARBA00023201"/>
    </source>
</evidence>
<organism evidence="14 15">
    <name type="scientific">Candidatus Doriopsillibacter californiensis</name>
    <dbReference type="NCBI Taxonomy" id="2970740"/>
    <lineage>
        <taxon>Bacteria</taxon>
        <taxon>Pseudomonadati</taxon>
        <taxon>Pseudomonadota</taxon>
        <taxon>Gammaproteobacteria</taxon>
        <taxon>Candidatus Tethybacterales</taxon>
        <taxon>Candidatus Persebacteraceae</taxon>
        <taxon>Candidatus Doriopsillibacter</taxon>
    </lineage>
</organism>
<evidence type="ECO:0000256" key="12">
    <source>
        <dbReference type="ARBA" id="ARBA00033708"/>
    </source>
</evidence>
<feature type="transmembrane region" description="Helical" evidence="13">
    <location>
        <begin position="73"/>
        <end position="95"/>
    </location>
</feature>
<keyword evidence="10 13" id="KW-0472">Membrane</keyword>
<feature type="transmembrane region" description="Helical" evidence="13">
    <location>
        <begin position="107"/>
        <end position="129"/>
    </location>
</feature>
<feature type="transmembrane region" description="Helical" evidence="13">
    <location>
        <begin position="212"/>
        <end position="231"/>
    </location>
</feature>
<proteinExistence type="inferred from homology"/>
<feature type="transmembrane region" description="Helical" evidence="13">
    <location>
        <begin position="283"/>
        <end position="304"/>
    </location>
</feature>
<feature type="transmembrane region" description="Helical" evidence="13">
    <location>
        <begin position="432"/>
        <end position="456"/>
    </location>
</feature>
<evidence type="ECO:0000256" key="1">
    <source>
        <dbReference type="ARBA" id="ARBA00004651"/>
    </source>
</evidence>
<evidence type="ECO:0000256" key="7">
    <source>
        <dbReference type="ARBA" id="ARBA00022989"/>
    </source>
</evidence>
<gene>
    <name evidence="14" type="ORF">NQX30_04470</name>
</gene>
<keyword evidence="5 13" id="KW-0812">Transmembrane</keyword>
<evidence type="ECO:0000313" key="15">
    <source>
        <dbReference type="Proteomes" id="UP001168167"/>
    </source>
</evidence>
<dbReference type="Proteomes" id="UP001168167">
    <property type="component" value="Unassembled WGS sequence"/>
</dbReference>
<evidence type="ECO:0000256" key="6">
    <source>
        <dbReference type="ARBA" id="ARBA00022847"/>
    </source>
</evidence>
<feature type="transmembrane region" description="Helical" evidence="13">
    <location>
        <begin position="42"/>
        <end position="61"/>
    </location>
</feature>
<keyword evidence="15" id="KW-1185">Reference proteome</keyword>
<comment type="caution">
    <text evidence="14">The sequence shown here is derived from an EMBL/GenBank/DDBJ whole genome shotgun (WGS) entry which is preliminary data.</text>
</comment>